<dbReference type="PROSITE" id="PS00299">
    <property type="entry name" value="UBIQUITIN_1"/>
    <property type="match status" value="4"/>
</dbReference>
<feature type="domain" description="Ubiquitin-like" evidence="2">
    <location>
        <begin position="788"/>
        <end position="863"/>
    </location>
</feature>
<dbReference type="PROSITE" id="PS50053">
    <property type="entry name" value="UBIQUITIN_2"/>
    <property type="match status" value="7"/>
</dbReference>
<dbReference type="InterPro" id="IPR029071">
    <property type="entry name" value="Ubiquitin-like_domsf"/>
</dbReference>
<dbReference type="InterPro" id="IPR019956">
    <property type="entry name" value="Ubiquitin_dom"/>
</dbReference>
<feature type="domain" description="Ubiquitin-like" evidence="2">
    <location>
        <begin position="231"/>
        <end position="301"/>
    </location>
</feature>
<dbReference type="InterPro" id="IPR050158">
    <property type="entry name" value="Ubiquitin_ubiquitin-like"/>
</dbReference>
<dbReference type="SUPFAM" id="SSF54236">
    <property type="entry name" value="Ubiquitin-like"/>
    <property type="match status" value="5"/>
</dbReference>
<feature type="domain" description="Ubiquitin-like" evidence="2">
    <location>
        <begin position="683"/>
        <end position="758"/>
    </location>
</feature>
<dbReference type="Proteomes" id="UP000186817">
    <property type="component" value="Unassembled WGS sequence"/>
</dbReference>
<dbReference type="OrthoDB" id="428577at2759"/>
<proteinExistence type="predicted"/>
<accession>A0A1Q9DMU7</accession>
<dbReference type="AlphaFoldDB" id="A0A1Q9DMU7"/>
<evidence type="ECO:0000256" key="1">
    <source>
        <dbReference type="SAM" id="MobiDB-lite"/>
    </source>
</evidence>
<dbReference type="InterPro" id="IPR019954">
    <property type="entry name" value="Ubiquitin_CS"/>
</dbReference>
<dbReference type="PRINTS" id="PR00348">
    <property type="entry name" value="UBIQUITIN"/>
</dbReference>
<dbReference type="FunFam" id="3.10.20.90:FF:000160">
    <property type="entry name" value="Polyubiquitin-C"/>
    <property type="match status" value="4"/>
</dbReference>
<feature type="domain" description="Ubiquitin-like" evidence="2">
    <location>
        <begin position="600"/>
        <end position="673"/>
    </location>
</feature>
<dbReference type="SMART" id="SM00213">
    <property type="entry name" value="UBQ"/>
    <property type="match status" value="7"/>
</dbReference>
<dbReference type="PANTHER" id="PTHR10666">
    <property type="entry name" value="UBIQUITIN"/>
    <property type="match status" value="1"/>
</dbReference>
<feature type="domain" description="Ubiquitin-like" evidence="2">
    <location>
        <begin position="416"/>
        <end position="491"/>
    </location>
</feature>
<dbReference type="Gene3D" id="3.10.20.90">
    <property type="entry name" value="Phosphatidylinositol 3-kinase Catalytic Subunit, Chain A, domain 1"/>
    <property type="match status" value="5"/>
</dbReference>
<dbReference type="EMBL" id="LSRX01000465">
    <property type="protein sequence ID" value="OLP96492.1"/>
    <property type="molecule type" value="Genomic_DNA"/>
</dbReference>
<dbReference type="InterPro" id="IPR000626">
    <property type="entry name" value="Ubiquitin-like_dom"/>
</dbReference>
<reference evidence="3 4" key="1">
    <citation type="submission" date="2016-02" db="EMBL/GenBank/DDBJ databases">
        <title>Genome analysis of coral dinoflagellate symbionts highlights evolutionary adaptations to a symbiotic lifestyle.</title>
        <authorList>
            <person name="Aranda M."/>
            <person name="Li Y."/>
            <person name="Liew Y.J."/>
            <person name="Baumgarten S."/>
            <person name="Simakov O."/>
            <person name="Wilson M."/>
            <person name="Piel J."/>
            <person name="Ashoor H."/>
            <person name="Bougouffa S."/>
            <person name="Bajic V.B."/>
            <person name="Ryu T."/>
            <person name="Ravasi T."/>
            <person name="Bayer T."/>
            <person name="Micklem G."/>
            <person name="Kim H."/>
            <person name="Bhak J."/>
            <person name="Lajeunesse T.C."/>
            <person name="Voolstra C.R."/>
        </authorList>
    </citation>
    <scope>NUCLEOTIDE SEQUENCE [LARGE SCALE GENOMIC DNA]</scope>
    <source>
        <strain evidence="3 4">CCMP2467</strain>
    </source>
</reference>
<protein>
    <submittedName>
        <fullName evidence="3">Polyubiquitin-C</fullName>
    </submittedName>
</protein>
<keyword evidence="4" id="KW-1185">Reference proteome</keyword>
<sequence length="970" mass="107754">MPRQAPTPDRFRPVSGNGGSFRESGTEAIATAPPKVTLKAAYEVATPGTGSHRVLMNHWGIEDKTLAEFVIDIGEKATSPDDFEAKLQARTLTRPSVLVMVLDIGALRCSLQNKPFCTKEKSLLQMIQQFEAIQLQQQNLLETAKGLMTFNLKVLLSEERREVRDITVEATPFDTVSAVIQRLASSLGGCYRRLSLTKDGQDLPKEGTLSALGVSESSKLECKHDCMPGRYQMFVKTLTGKTLILDVEGSDTVAELKAQIQDREGIPPDQQRLIFAGKQLEDGRTLSSYNIQEESTLYLVVLRLREVPASRPAIGISQGSKPECKLHGKPACNPGGYQVYVKTLTGKRVILDVEGSDTVAELKAQIQDREGVAPDQQRLIFAGKQLEDGRALSDYDIQDQSTLHLVFRLSCNPGSYQVFVKMLTGRTLTLDVEDSDTIDNLKAKIQAKVGTPPDQQRLMFAGMQLDDGRTLSDYGIQKESTLHMILRLRGGMYDPISGRQGFEVLSDKILFEDGESWKFDGMVSYLESSRVEFLLRRLEQALALTRASVLVMVLDIGALRCSLQNKPFCTKEKSLLQMIQQFEAIQLQQQNLLETAKGLMTFNLKVLFSEEGREVRDITVEATLFDTVSDVIERLASSLGVRSSRLNITQDGQDLPKEGTLSALGVSESSKLECKQDYMPGRYQLFVKTLTGKTLILDVEGSDTVAELKAQIQDREGIPPDQQRLIVAGKLLEDERTLSVYNIQEKSTLHLVLHLRDVPASHPAIGISQSSKPECKLHGKPDCNRGSFQLFVKTLTGKVVTLDVEGSDTIDNLKAKIQAKVGIPPDQQRLIFGGMQLDDGRTLSDYGIQKESTLHMILRLRGGMYDPISGRQGFEVLSDKIVFEGGESWKFDGSPESLQFYSDDTRETLSFSSKEEMVSYLESSRVEFLLRRLEQVQSISQEIEKEAGLWMSRAVSGSVGHSLDIQETKE</sequence>
<feature type="region of interest" description="Disordered" evidence="1">
    <location>
        <begin position="1"/>
        <end position="29"/>
    </location>
</feature>
<feature type="domain" description="Ubiquitin-like" evidence="2">
    <location>
        <begin position="148"/>
        <end position="221"/>
    </location>
</feature>
<organism evidence="3 4">
    <name type="scientific">Symbiodinium microadriaticum</name>
    <name type="common">Dinoflagellate</name>
    <name type="synonym">Zooxanthella microadriatica</name>
    <dbReference type="NCBI Taxonomy" id="2951"/>
    <lineage>
        <taxon>Eukaryota</taxon>
        <taxon>Sar</taxon>
        <taxon>Alveolata</taxon>
        <taxon>Dinophyceae</taxon>
        <taxon>Suessiales</taxon>
        <taxon>Symbiodiniaceae</taxon>
        <taxon>Symbiodinium</taxon>
    </lineage>
</organism>
<comment type="caution">
    <text evidence="3">The sequence shown here is derived from an EMBL/GenBank/DDBJ whole genome shotgun (WGS) entry which is preliminary data.</text>
</comment>
<gene>
    <name evidence="3" type="primary">UBC</name>
    <name evidence="3" type="ORF">AK812_SmicGene21266</name>
</gene>
<evidence type="ECO:0000313" key="3">
    <source>
        <dbReference type="EMBL" id="OLP96492.1"/>
    </source>
</evidence>
<evidence type="ECO:0000313" key="4">
    <source>
        <dbReference type="Proteomes" id="UP000186817"/>
    </source>
</evidence>
<dbReference type="FunFam" id="3.10.20.90:FF:000006">
    <property type="entry name" value="Polyubiquitin 10"/>
    <property type="match status" value="1"/>
</dbReference>
<evidence type="ECO:0000259" key="2">
    <source>
        <dbReference type="PROSITE" id="PS50053"/>
    </source>
</evidence>
<dbReference type="Pfam" id="PF00240">
    <property type="entry name" value="ubiquitin"/>
    <property type="match status" value="5"/>
</dbReference>
<name>A0A1Q9DMU7_SYMMI</name>
<feature type="domain" description="Ubiquitin-like" evidence="2">
    <location>
        <begin position="337"/>
        <end position="408"/>
    </location>
</feature>